<dbReference type="AlphaFoldDB" id="A0A1G2D589"/>
<feature type="transmembrane region" description="Helical" evidence="1">
    <location>
        <begin position="23"/>
        <end position="45"/>
    </location>
</feature>
<comment type="caution">
    <text evidence="2">The sequence shown here is derived from an EMBL/GenBank/DDBJ whole genome shotgun (WGS) entry which is preliminary data.</text>
</comment>
<keyword evidence="1" id="KW-0812">Transmembrane</keyword>
<feature type="transmembrane region" description="Helical" evidence="1">
    <location>
        <begin position="82"/>
        <end position="101"/>
    </location>
</feature>
<organism evidence="2 3">
    <name type="scientific">Candidatus Lloydbacteria bacterium RIFCSPHIGHO2_02_FULL_50_13</name>
    <dbReference type="NCBI Taxonomy" id="1798661"/>
    <lineage>
        <taxon>Bacteria</taxon>
        <taxon>Candidatus Lloydiibacteriota</taxon>
    </lineage>
</organism>
<evidence type="ECO:0000256" key="1">
    <source>
        <dbReference type="SAM" id="Phobius"/>
    </source>
</evidence>
<name>A0A1G2D589_9BACT</name>
<dbReference type="Proteomes" id="UP000177996">
    <property type="component" value="Unassembled WGS sequence"/>
</dbReference>
<evidence type="ECO:0008006" key="4">
    <source>
        <dbReference type="Google" id="ProtNLM"/>
    </source>
</evidence>
<proteinExistence type="predicted"/>
<accession>A0A1G2D589</accession>
<sequence>MIAWYHIPMLSLFPELLYWDWSWYVPFIFRVFLGVHLLYVGWAIVKNRAWREAAGDAPALLGAGALLVILGLLFVLGIFVQALSAIGFVLAILALYFRKRFSPAYGIAESKQFYLLIGLVSLSLVFLGPGHYSLDLPL</sequence>
<dbReference type="EMBL" id="MHLL01000028">
    <property type="protein sequence ID" value="OGZ08759.1"/>
    <property type="molecule type" value="Genomic_DNA"/>
</dbReference>
<evidence type="ECO:0000313" key="3">
    <source>
        <dbReference type="Proteomes" id="UP000177996"/>
    </source>
</evidence>
<protein>
    <recommendedName>
        <fullName evidence="4">DoxX family protein</fullName>
    </recommendedName>
</protein>
<feature type="transmembrane region" description="Helical" evidence="1">
    <location>
        <begin position="113"/>
        <end position="132"/>
    </location>
</feature>
<reference evidence="2 3" key="1">
    <citation type="journal article" date="2016" name="Nat. Commun.">
        <title>Thousands of microbial genomes shed light on interconnected biogeochemical processes in an aquifer system.</title>
        <authorList>
            <person name="Anantharaman K."/>
            <person name="Brown C.T."/>
            <person name="Hug L.A."/>
            <person name="Sharon I."/>
            <person name="Castelle C.J."/>
            <person name="Probst A.J."/>
            <person name="Thomas B.C."/>
            <person name="Singh A."/>
            <person name="Wilkins M.J."/>
            <person name="Karaoz U."/>
            <person name="Brodie E.L."/>
            <person name="Williams K.H."/>
            <person name="Hubbard S.S."/>
            <person name="Banfield J.F."/>
        </authorList>
    </citation>
    <scope>NUCLEOTIDE SEQUENCE [LARGE SCALE GENOMIC DNA]</scope>
</reference>
<gene>
    <name evidence="2" type="ORF">A3D65_04115</name>
</gene>
<keyword evidence="1" id="KW-1133">Transmembrane helix</keyword>
<keyword evidence="1" id="KW-0472">Membrane</keyword>
<evidence type="ECO:0000313" key="2">
    <source>
        <dbReference type="EMBL" id="OGZ08759.1"/>
    </source>
</evidence>